<dbReference type="EMBL" id="JBHGBT010000004">
    <property type="protein sequence ID" value="MFB4193894.1"/>
    <property type="molecule type" value="Genomic_DNA"/>
</dbReference>
<dbReference type="InterPro" id="IPR025338">
    <property type="entry name" value="DUF4244"/>
</dbReference>
<reference evidence="2 3" key="1">
    <citation type="submission" date="2024-09" db="EMBL/GenBank/DDBJ databases">
        <title>Draft genome sequence of multifaceted antimicrobials producing Streptomyces sp. strain FH1.</title>
        <authorList>
            <person name="Hassan F."/>
            <person name="Ali H."/>
            <person name="Hassan N."/>
            <person name="Nawaz A."/>
        </authorList>
    </citation>
    <scope>NUCLEOTIDE SEQUENCE [LARGE SCALE GENOMIC DNA]</scope>
    <source>
        <strain evidence="2 3">FH1</strain>
    </source>
</reference>
<protein>
    <submittedName>
        <fullName evidence="2">DUF4244 domain-containing protein</fullName>
    </submittedName>
</protein>
<evidence type="ECO:0000313" key="2">
    <source>
        <dbReference type="EMBL" id="MFB4193894.1"/>
    </source>
</evidence>
<name>A0ABV4ZIY0_9ACTN</name>
<evidence type="ECO:0000256" key="1">
    <source>
        <dbReference type="SAM" id="Phobius"/>
    </source>
</evidence>
<keyword evidence="1" id="KW-1133">Transmembrane helix</keyword>
<evidence type="ECO:0000313" key="3">
    <source>
        <dbReference type="Proteomes" id="UP001577267"/>
    </source>
</evidence>
<dbReference type="RefSeq" id="WP_375061937.1">
    <property type="nucleotide sequence ID" value="NZ_JBHGBT010000004.1"/>
</dbReference>
<dbReference type="Proteomes" id="UP001577267">
    <property type="component" value="Unassembled WGS sequence"/>
</dbReference>
<keyword evidence="1" id="KW-0472">Membrane</keyword>
<sequence length="60" mass="6228">MTRWTTLCGPRRDAGMSTAEYAVGTLAAAGLAALLYQVLTSDTVAGLLRGLVERAFSGPV</sequence>
<accession>A0ABV4ZIY0</accession>
<gene>
    <name evidence="2" type="ORF">ACE11A_05915</name>
</gene>
<organism evidence="2 3">
    <name type="scientific">Streptomyces carpaticus</name>
    <dbReference type="NCBI Taxonomy" id="285558"/>
    <lineage>
        <taxon>Bacteria</taxon>
        <taxon>Bacillati</taxon>
        <taxon>Actinomycetota</taxon>
        <taxon>Actinomycetes</taxon>
        <taxon>Kitasatosporales</taxon>
        <taxon>Streptomycetaceae</taxon>
        <taxon>Streptomyces</taxon>
    </lineage>
</organism>
<proteinExistence type="predicted"/>
<feature type="transmembrane region" description="Helical" evidence="1">
    <location>
        <begin position="21"/>
        <end position="39"/>
    </location>
</feature>
<dbReference type="Pfam" id="PF14029">
    <property type="entry name" value="DUF4244"/>
    <property type="match status" value="1"/>
</dbReference>
<keyword evidence="1" id="KW-0812">Transmembrane</keyword>
<comment type="caution">
    <text evidence="2">The sequence shown here is derived from an EMBL/GenBank/DDBJ whole genome shotgun (WGS) entry which is preliminary data.</text>
</comment>
<keyword evidence="3" id="KW-1185">Reference proteome</keyword>